<evidence type="ECO:0000313" key="2">
    <source>
        <dbReference type="EMBL" id="MCG2462320.1"/>
    </source>
</evidence>
<keyword evidence="1" id="KW-0472">Membrane</keyword>
<evidence type="ECO:0008006" key="4">
    <source>
        <dbReference type="Google" id="ProtNLM"/>
    </source>
</evidence>
<dbReference type="RefSeq" id="WP_317903460.1">
    <property type="nucleotide sequence ID" value="NZ_JAIRBC010000029.1"/>
</dbReference>
<evidence type="ECO:0000256" key="1">
    <source>
        <dbReference type="SAM" id="Phobius"/>
    </source>
</evidence>
<keyword evidence="3" id="KW-1185">Reference proteome</keyword>
<keyword evidence="1" id="KW-0812">Transmembrane</keyword>
<keyword evidence="1" id="KW-1133">Transmembrane helix</keyword>
<feature type="transmembrane region" description="Helical" evidence="1">
    <location>
        <begin position="49"/>
        <end position="73"/>
    </location>
</feature>
<dbReference type="Proteomes" id="UP001200642">
    <property type="component" value="Unassembled WGS sequence"/>
</dbReference>
<name>A0AAE3EWD7_9FLAO</name>
<gene>
    <name evidence="2" type="ORF">K8352_16280</name>
</gene>
<accession>A0AAE3EWD7</accession>
<protein>
    <recommendedName>
        <fullName evidence="4">DUF502 domain-containing protein</fullName>
    </recommendedName>
</protein>
<dbReference type="EMBL" id="JAIRBC010000029">
    <property type="protein sequence ID" value="MCG2462320.1"/>
    <property type="molecule type" value="Genomic_DNA"/>
</dbReference>
<comment type="caution">
    <text evidence="2">The sequence shown here is derived from an EMBL/GenBank/DDBJ whole genome shotgun (WGS) entry which is preliminary data.</text>
</comment>
<organism evidence="2 3">
    <name type="scientific">Cerina litoralis</name>
    <dbReference type="NCBI Taxonomy" id="2874477"/>
    <lineage>
        <taxon>Bacteria</taxon>
        <taxon>Pseudomonadati</taxon>
        <taxon>Bacteroidota</taxon>
        <taxon>Flavobacteriia</taxon>
        <taxon>Flavobacteriales</taxon>
        <taxon>Flavobacteriaceae</taxon>
        <taxon>Cerina</taxon>
    </lineage>
</organism>
<reference evidence="2" key="1">
    <citation type="submission" date="2023-02" db="EMBL/GenBank/DDBJ databases">
        <title>Genome of Flavobacteriaceae gen. nov. sp. strain F89.</title>
        <authorList>
            <person name="Wang Y."/>
        </authorList>
    </citation>
    <scope>NUCLEOTIDE SEQUENCE</scope>
    <source>
        <strain evidence="2">F89</strain>
    </source>
</reference>
<sequence length="198" mass="22072">MKWYSSILHRILKGIVLFLLPVMVIVFLMKKAVELVRELIEPLRSLLPGKILGIGMLTFLAIAVILLICYFAGWRAEKKNLKSFLPFFEENILVFIPGYSLLKSTANDAIGDSGGDWNPVLVIDENGDRKFGIAVEEHPDGYSTVFFPEPPDAKSGEMKLIHASKLKRLNISASKLVTIVRKYGHGSISLSDNLDAKE</sequence>
<feature type="transmembrane region" description="Helical" evidence="1">
    <location>
        <begin position="12"/>
        <end position="29"/>
    </location>
</feature>
<evidence type="ECO:0000313" key="3">
    <source>
        <dbReference type="Proteomes" id="UP001200642"/>
    </source>
</evidence>
<proteinExistence type="predicted"/>
<dbReference type="AlphaFoldDB" id="A0AAE3EWD7"/>